<dbReference type="Proteomes" id="UP000829364">
    <property type="component" value="Chromosome 6"/>
</dbReference>
<evidence type="ECO:0000313" key="4">
    <source>
        <dbReference type="EMBL" id="UNI20436.1"/>
    </source>
</evidence>
<dbReference type="RefSeq" id="XP_047843917.1">
    <property type="nucleotide sequence ID" value="XM_047987927.1"/>
</dbReference>
<proteinExistence type="inferred from homology"/>
<dbReference type="GO" id="GO:0032259">
    <property type="term" value="P:methylation"/>
    <property type="evidence" value="ECO:0007669"/>
    <property type="project" value="UniProtKB-KW"/>
</dbReference>
<keyword evidence="2" id="KW-0489">Methyltransferase</keyword>
<dbReference type="OrthoDB" id="411785at2759"/>
<evidence type="ECO:0000256" key="3">
    <source>
        <dbReference type="ARBA" id="ARBA00022679"/>
    </source>
</evidence>
<evidence type="ECO:0000256" key="2">
    <source>
        <dbReference type="ARBA" id="ARBA00022603"/>
    </source>
</evidence>
<dbReference type="PANTHER" id="PTHR12176">
    <property type="entry name" value="SAM-DEPENDENT METHYLTRANSFERASE SUPERFAMILY PROTEIN"/>
    <property type="match status" value="1"/>
</dbReference>
<dbReference type="PANTHER" id="PTHR12176:SF84">
    <property type="entry name" value="METHYLTRANSFERASE DOMAIN-CONTAINING PROTEIN"/>
    <property type="match status" value="1"/>
</dbReference>
<evidence type="ECO:0000256" key="1">
    <source>
        <dbReference type="ARBA" id="ARBA00008361"/>
    </source>
</evidence>
<dbReference type="GeneID" id="72068473"/>
<dbReference type="InterPro" id="IPR051419">
    <property type="entry name" value="Lys/N-term_MeTrsfase_sf"/>
</dbReference>
<accession>A0A9Q8VCU5</accession>
<comment type="similarity">
    <text evidence="1">Belongs to the methyltransferase superfamily.</text>
</comment>
<dbReference type="GO" id="GO:0008168">
    <property type="term" value="F:methyltransferase activity"/>
    <property type="evidence" value="ECO:0007669"/>
    <property type="project" value="UniProtKB-KW"/>
</dbReference>
<dbReference type="KEGG" id="ptkz:JDV02_006524"/>
<dbReference type="Gene3D" id="3.40.50.150">
    <property type="entry name" value="Vaccinia Virus protein VP39"/>
    <property type="match status" value="1"/>
</dbReference>
<evidence type="ECO:0000313" key="5">
    <source>
        <dbReference type="Proteomes" id="UP000829364"/>
    </source>
</evidence>
<dbReference type="AlphaFoldDB" id="A0A9Q8VCU5"/>
<dbReference type="InterPro" id="IPR029063">
    <property type="entry name" value="SAM-dependent_MTases_sf"/>
</dbReference>
<reference evidence="4" key="1">
    <citation type="submission" date="2021-11" db="EMBL/GenBank/DDBJ databases">
        <title>Purpureocillium_takamizusanense_genome.</title>
        <authorList>
            <person name="Nguyen N.-H."/>
        </authorList>
    </citation>
    <scope>NUCLEOTIDE SEQUENCE</scope>
    <source>
        <strain evidence="4">PT3</strain>
    </source>
</reference>
<name>A0A9Q8VCU5_9HYPO</name>
<gene>
    <name evidence="4" type="ORF">JDV02_006524</name>
</gene>
<keyword evidence="3" id="KW-0808">Transferase</keyword>
<organism evidence="4 5">
    <name type="scientific">Purpureocillium takamizusanense</name>
    <dbReference type="NCBI Taxonomy" id="2060973"/>
    <lineage>
        <taxon>Eukaryota</taxon>
        <taxon>Fungi</taxon>
        <taxon>Dikarya</taxon>
        <taxon>Ascomycota</taxon>
        <taxon>Pezizomycotina</taxon>
        <taxon>Sordariomycetes</taxon>
        <taxon>Hypocreomycetidae</taxon>
        <taxon>Hypocreales</taxon>
        <taxon>Ophiocordycipitaceae</taxon>
        <taxon>Purpureocillium</taxon>
    </lineage>
</organism>
<sequence>MPADFGNQSYWRERFTHETQFEWLLPSADFMAMLQPHLDRLDPSSARILHLGSGTSDLATHLRGRGFLDVLNVDYEPLAAERGRDLERRAFGDVRMRYAVADATQLGSGSDGVDPRARFDLVVDKSTVDAVSCAGGEALARMARGVRQRLADGAAWISLSYSSRRFDDVEHLPFDVEVIARVPTPKLSPADPDVYHCCYLMTPK</sequence>
<dbReference type="EMBL" id="CP086359">
    <property type="protein sequence ID" value="UNI20436.1"/>
    <property type="molecule type" value="Genomic_DNA"/>
</dbReference>
<dbReference type="CDD" id="cd02440">
    <property type="entry name" value="AdoMet_MTases"/>
    <property type="match status" value="1"/>
</dbReference>
<protein>
    <recommendedName>
        <fullName evidence="6">Methyltransferase domain-containing protein</fullName>
    </recommendedName>
</protein>
<dbReference type="SUPFAM" id="SSF53335">
    <property type="entry name" value="S-adenosyl-L-methionine-dependent methyltransferases"/>
    <property type="match status" value="1"/>
</dbReference>
<keyword evidence="5" id="KW-1185">Reference proteome</keyword>
<evidence type="ECO:0008006" key="6">
    <source>
        <dbReference type="Google" id="ProtNLM"/>
    </source>
</evidence>